<dbReference type="AlphaFoldDB" id="A0AAT9PED7"/>
<reference evidence="2" key="1">
    <citation type="submission" date="2024-03" db="EMBL/GenBank/DDBJ databases">
        <title>Psychrobacter raelis sp. nov. isolated from a dog with peritonitis.</title>
        <authorList>
            <person name="Schiavone A."/>
            <person name="Manzulli V."/>
            <person name="Camarda A."/>
            <person name="Cafiero M.A."/>
            <person name="Vasco I."/>
            <person name="Marino L."/>
            <person name="Pennuzzi G."/>
            <person name="Serrecchia L."/>
            <person name="Galante D."/>
            <person name="Pugliese N."/>
        </authorList>
    </citation>
    <scope>NUCLEOTIDE SEQUENCE</scope>
    <source>
        <strain evidence="2">PraFG1</strain>
    </source>
</reference>
<accession>A0AAT9PED7</accession>
<evidence type="ECO:0000259" key="1">
    <source>
        <dbReference type="Pfam" id="PF11860"/>
    </source>
</evidence>
<dbReference type="EMBL" id="CP093310">
    <property type="protein sequence ID" value="UNK04707.1"/>
    <property type="molecule type" value="Genomic_DNA"/>
</dbReference>
<dbReference type="Pfam" id="PF11860">
    <property type="entry name" value="Muramidase"/>
    <property type="match status" value="1"/>
</dbReference>
<proteinExistence type="predicted"/>
<dbReference type="Proteomes" id="UP000829560">
    <property type="component" value="Chromosome"/>
</dbReference>
<evidence type="ECO:0000313" key="2">
    <source>
        <dbReference type="EMBL" id="UNK04707.1"/>
    </source>
</evidence>
<keyword evidence="3" id="KW-1185">Reference proteome</keyword>
<gene>
    <name evidence="2" type="ORF">MN210_10880</name>
</gene>
<name>A0AAT9PED7_9GAMM</name>
<dbReference type="KEGG" id="prae:MN210_10880"/>
<evidence type="ECO:0000313" key="3">
    <source>
        <dbReference type="Proteomes" id="UP000829560"/>
    </source>
</evidence>
<dbReference type="RefSeq" id="WP_241878255.1">
    <property type="nucleotide sequence ID" value="NZ_CP093310.2"/>
</dbReference>
<sequence length="194" mass="22380">MSKYLTEQQIKDAANKHGYTYAQVKAVLEVESRGTGFNADGTPKILFERHKFWKLLGDIRWFTMRLKIMAKHPRICNPRAGGYGKYSEQNHKLAIAASYNRDAALQSCSWGLGQVMGYHWSKLGYKSLQSFINAMYASEAEQLEAMLRYVERFGLKDELQNNQWASFARGYNGKEYRKNRYDEKLAAAHKKFAA</sequence>
<dbReference type="InterPro" id="IPR024408">
    <property type="entry name" value="Muramidase"/>
</dbReference>
<organism evidence="2 3">
    <name type="scientific">Psychrobacter raelei</name>
    <dbReference type="NCBI Taxonomy" id="2565531"/>
    <lineage>
        <taxon>Bacteria</taxon>
        <taxon>Pseudomonadati</taxon>
        <taxon>Pseudomonadota</taxon>
        <taxon>Gammaproteobacteria</taxon>
        <taxon>Moraxellales</taxon>
        <taxon>Moraxellaceae</taxon>
        <taxon>Psychrobacter</taxon>
    </lineage>
</organism>
<protein>
    <submittedName>
        <fullName evidence="2">N-acetylmuramidase family protein</fullName>
    </submittedName>
</protein>
<feature type="domain" description="N-acetylmuramidase" evidence="1">
    <location>
        <begin position="22"/>
        <end position="192"/>
    </location>
</feature>